<feature type="compositionally biased region" description="Basic and acidic residues" evidence="5">
    <location>
        <begin position="315"/>
        <end position="329"/>
    </location>
</feature>
<dbReference type="InterPro" id="IPR006664">
    <property type="entry name" value="OMP_bac"/>
</dbReference>
<keyword evidence="3" id="KW-0998">Cell outer membrane</keyword>
<gene>
    <name evidence="8" type="ORF">ELE36_02975</name>
</gene>
<dbReference type="InterPro" id="IPR036737">
    <property type="entry name" value="OmpA-like_sf"/>
</dbReference>
<accession>A0A411HG39</accession>
<dbReference type="PRINTS" id="PR01021">
    <property type="entry name" value="OMPADOMAIN"/>
</dbReference>
<evidence type="ECO:0000256" key="3">
    <source>
        <dbReference type="ARBA" id="ARBA00023237"/>
    </source>
</evidence>
<evidence type="ECO:0000256" key="6">
    <source>
        <dbReference type="SAM" id="SignalP"/>
    </source>
</evidence>
<reference evidence="8 9" key="1">
    <citation type="submission" date="2019-01" db="EMBL/GenBank/DDBJ databases">
        <title>Pseudolysobacter antarctica gen. nov., sp. nov., isolated from Fildes Peninsula, Antarctica.</title>
        <authorList>
            <person name="Wei Z."/>
            <person name="Peng F."/>
        </authorList>
    </citation>
    <scope>NUCLEOTIDE SEQUENCE [LARGE SCALE GENOMIC DNA]</scope>
    <source>
        <strain evidence="8 9">AQ6-296</strain>
    </source>
</reference>
<dbReference type="GO" id="GO:0009279">
    <property type="term" value="C:cell outer membrane"/>
    <property type="evidence" value="ECO:0007669"/>
    <property type="project" value="UniProtKB-SubCell"/>
</dbReference>
<dbReference type="Proteomes" id="UP000291562">
    <property type="component" value="Chromosome"/>
</dbReference>
<dbReference type="AlphaFoldDB" id="A0A411HG39"/>
<dbReference type="Gene3D" id="3.30.1330.60">
    <property type="entry name" value="OmpA-like domain"/>
    <property type="match status" value="1"/>
</dbReference>
<keyword evidence="9" id="KW-1185">Reference proteome</keyword>
<dbReference type="InterPro" id="IPR050330">
    <property type="entry name" value="Bact_OuterMem_StrucFunc"/>
</dbReference>
<feature type="signal peptide" evidence="6">
    <location>
        <begin position="1"/>
        <end position="22"/>
    </location>
</feature>
<dbReference type="PROSITE" id="PS51123">
    <property type="entry name" value="OMPA_2"/>
    <property type="match status" value="1"/>
</dbReference>
<dbReference type="KEGG" id="xbc:ELE36_02975"/>
<dbReference type="InterPro" id="IPR006665">
    <property type="entry name" value="OmpA-like"/>
</dbReference>
<dbReference type="Pfam" id="PF00691">
    <property type="entry name" value="OmpA"/>
    <property type="match status" value="1"/>
</dbReference>
<dbReference type="PROSITE" id="PS01068">
    <property type="entry name" value="OMPA_1"/>
    <property type="match status" value="1"/>
</dbReference>
<dbReference type="EMBL" id="CP035704">
    <property type="protein sequence ID" value="QBB69421.1"/>
    <property type="molecule type" value="Genomic_DNA"/>
</dbReference>
<dbReference type="PANTHER" id="PTHR30329:SF21">
    <property type="entry name" value="LIPOPROTEIN YIAD-RELATED"/>
    <property type="match status" value="1"/>
</dbReference>
<dbReference type="InterPro" id="IPR032608">
    <property type="entry name" value="DUF4892"/>
</dbReference>
<evidence type="ECO:0000259" key="7">
    <source>
        <dbReference type="PROSITE" id="PS51123"/>
    </source>
</evidence>
<comment type="subcellular location">
    <subcellularLocation>
        <location evidence="1">Cell outer membrane</location>
    </subcellularLocation>
</comment>
<evidence type="ECO:0000313" key="9">
    <source>
        <dbReference type="Proteomes" id="UP000291562"/>
    </source>
</evidence>
<protein>
    <submittedName>
        <fullName evidence="8">DUF4892 domain-containing protein</fullName>
    </submittedName>
</protein>
<dbReference type="SUPFAM" id="SSF103088">
    <property type="entry name" value="OmpA-like"/>
    <property type="match status" value="1"/>
</dbReference>
<proteinExistence type="predicted"/>
<sequence length="329" mass="35535">MKLKLGFIALVLLLSAPLASWADNDLKDCEACKDHPLLARYPGSFLLGADQKGFEEAALPLGPATQNESGESIAPKTLNVTGKRTRLFYFAPPERSALEVFSNYQEALQKAGMSVLWTCSDLQCGNDFASQALELLHLNHLDNTPESSLGFTNSERPRYLLGKLARAQGDVYIVVMAADKIDQQRPAIFVLLIESKPMEKGLVTVAANALDQSLISSGKAVIYGITFDFDKADIKPESKPQLDQIAQLLHDHTDLKLAITGHTDNQGGADYNNKLSQRRADAIVAALVGSYAVAANRLSAQGLGASAPVASNDSDEGKAKNRRVELVKQ</sequence>
<evidence type="ECO:0000256" key="5">
    <source>
        <dbReference type="SAM" id="MobiDB-lite"/>
    </source>
</evidence>
<dbReference type="Pfam" id="PF16234">
    <property type="entry name" value="DUF4892"/>
    <property type="match status" value="1"/>
</dbReference>
<feature type="chain" id="PRO_5019448630" evidence="6">
    <location>
        <begin position="23"/>
        <end position="329"/>
    </location>
</feature>
<organism evidence="8 9">
    <name type="scientific">Pseudolysobacter antarcticus</name>
    <dbReference type="NCBI Taxonomy" id="2511995"/>
    <lineage>
        <taxon>Bacteria</taxon>
        <taxon>Pseudomonadati</taxon>
        <taxon>Pseudomonadota</taxon>
        <taxon>Gammaproteobacteria</taxon>
        <taxon>Lysobacterales</taxon>
        <taxon>Rhodanobacteraceae</taxon>
        <taxon>Pseudolysobacter</taxon>
    </lineage>
</organism>
<evidence type="ECO:0000256" key="1">
    <source>
        <dbReference type="ARBA" id="ARBA00004442"/>
    </source>
</evidence>
<dbReference type="OrthoDB" id="9792021at2"/>
<evidence type="ECO:0000313" key="8">
    <source>
        <dbReference type="EMBL" id="QBB69421.1"/>
    </source>
</evidence>
<evidence type="ECO:0000256" key="4">
    <source>
        <dbReference type="PROSITE-ProRule" id="PRU00473"/>
    </source>
</evidence>
<dbReference type="InterPro" id="IPR006690">
    <property type="entry name" value="OMPA-like_CS"/>
</dbReference>
<keyword evidence="2 4" id="KW-0472">Membrane</keyword>
<evidence type="ECO:0000256" key="2">
    <source>
        <dbReference type="ARBA" id="ARBA00023136"/>
    </source>
</evidence>
<dbReference type="CDD" id="cd07185">
    <property type="entry name" value="OmpA_C-like"/>
    <property type="match status" value="1"/>
</dbReference>
<keyword evidence="6" id="KW-0732">Signal</keyword>
<name>A0A411HG39_9GAMM</name>
<feature type="region of interest" description="Disordered" evidence="5">
    <location>
        <begin position="305"/>
        <end position="329"/>
    </location>
</feature>
<dbReference type="PANTHER" id="PTHR30329">
    <property type="entry name" value="STATOR ELEMENT OF FLAGELLAR MOTOR COMPLEX"/>
    <property type="match status" value="1"/>
</dbReference>
<dbReference type="RefSeq" id="WP_129831678.1">
    <property type="nucleotide sequence ID" value="NZ_CP035704.1"/>
</dbReference>
<feature type="domain" description="OmpA-like" evidence="7">
    <location>
        <begin position="214"/>
        <end position="329"/>
    </location>
</feature>